<evidence type="ECO:0000256" key="5">
    <source>
        <dbReference type="ARBA" id="ARBA00022801"/>
    </source>
</evidence>
<dbReference type="EC" id="3.4.21.-" evidence="7"/>
<reference evidence="10" key="2">
    <citation type="submission" date="2023-06" db="EMBL/GenBank/DDBJ databases">
        <authorList>
            <person name="Lucena T."/>
            <person name="Sun Q."/>
        </authorList>
    </citation>
    <scope>NUCLEOTIDE SEQUENCE</scope>
    <source>
        <strain evidence="10">CECT 8869</strain>
    </source>
</reference>
<keyword evidence="6 7" id="KW-0720">Serine protease</keyword>
<comment type="caution">
    <text evidence="10">The sequence shown here is derived from an EMBL/GenBank/DDBJ whole genome shotgun (WGS) entry which is preliminary data.</text>
</comment>
<protein>
    <recommendedName>
        <fullName evidence="7">Tricorn protease homolog</fullName>
        <ecNumber evidence="7">3.4.21.-</ecNumber>
    </recommendedName>
</protein>
<evidence type="ECO:0000313" key="11">
    <source>
        <dbReference type="Proteomes" id="UP001168579"/>
    </source>
</evidence>
<dbReference type="InterPro" id="IPR029045">
    <property type="entry name" value="ClpP/crotonase-like_dom_sf"/>
</dbReference>
<comment type="function">
    <text evidence="7">Degrades oligopeptides.</text>
</comment>
<evidence type="ECO:0000256" key="8">
    <source>
        <dbReference type="SAM" id="MobiDB-lite"/>
    </source>
</evidence>
<feature type="region of interest" description="Disordered" evidence="8">
    <location>
        <begin position="1074"/>
        <end position="1096"/>
    </location>
</feature>
<evidence type="ECO:0000256" key="2">
    <source>
        <dbReference type="ARBA" id="ARBA00008524"/>
    </source>
</evidence>
<dbReference type="Pfam" id="PF26550">
    <property type="entry name" value="Tricorn_2nd"/>
    <property type="match status" value="1"/>
</dbReference>
<dbReference type="Gene3D" id="3.30.750.44">
    <property type="match status" value="1"/>
</dbReference>
<dbReference type="SMART" id="SM00245">
    <property type="entry name" value="TSPc"/>
    <property type="match status" value="1"/>
</dbReference>
<dbReference type="CDD" id="cd07562">
    <property type="entry name" value="Peptidase_S41_TRI"/>
    <property type="match status" value="1"/>
</dbReference>
<dbReference type="Pfam" id="PF26549">
    <property type="entry name" value="Tricorn_N"/>
    <property type="match status" value="1"/>
</dbReference>
<name>A0ABT8RMU3_9FLAO</name>
<organism evidence="10 11">
    <name type="scientific">Maribacter confluentis</name>
    <dbReference type="NCBI Taxonomy" id="1656093"/>
    <lineage>
        <taxon>Bacteria</taxon>
        <taxon>Pseudomonadati</taxon>
        <taxon>Bacteroidota</taxon>
        <taxon>Flavobacteriia</taxon>
        <taxon>Flavobacteriales</taxon>
        <taxon>Flavobacteriaceae</taxon>
        <taxon>Maribacter</taxon>
    </lineage>
</organism>
<comment type="subcellular location">
    <subcellularLocation>
        <location evidence="1 7">Cytoplasm</location>
    </subcellularLocation>
</comment>
<dbReference type="RefSeq" id="WP_304435361.1">
    <property type="nucleotide sequence ID" value="NZ_JAUKUC010000001.1"/>
</dbReference>
<keyword evidence="5 7" id="KW-0378">Hydrolase</keyword>
<dbReference type="Pfam" id="PF14685">
    <property type="entry name" value="PDZ_Tricorn"/>
    <property type="match status" value="1"/>
</dbReference>
<comment type="similarity">
    <text evidence="2 7">Belongs to the peptidase S41B family.</text>
</comment>
<feature type="domain" description="Tail specific protease" evidence="9">
    <location>
        <begin position="845"/>
        <end position="1048"/>
    </location>
</feature>
<keyword evidence="11" id="KW-1185">Reference proteome</keyword>
<evidence type="ECO:0000256" key="3">
    <source>
        <dbReference type="ARBA" id="ARBA00022490"/>
    </source>
</evidence>
<evidence type="ECO:0000259" key="9">
    <source>
        <dbReference type="SMART" id="SM00245"/>
    </source>
</evidence>
<dbReference type="InterPro" id="IPR036034">
    <property type="entry name" value="PDZ_sf"/>
</dbReference>
<evidence type="ECO:0000256" key="4">
    <source>
        <dbReference type="ARBA" id="ARBA00022670"/>
    </source>
</evidence>
<dbReference type="Proteomes" id="UP001168579">
    <property type="component" value="Unassembled WGS sequence"/>
</dbReference>
<proteinExistence type="inferred from homology"/>
<dbReference type="Gene3D" id="3.90.226.10">
    <property type="entry name" value="2-enoyl-CoA Hydratase, Chain A, domain 1"/>
    <property type="match status" value="1"/>
</dbReference>
<dbReference type="InterPro" id="IPR005151">
    <property type="entry name" value="Tail-specific_protease"/>
</dbReference>
<evidence type="ECO:0000256" key="6">
    <source>
        <dbReference type="ARBA" id="ARBA00022825"/>
    </source>
</evidence>
<dbReference type="InterPro" id="IPR015943">
    <property type="entry name" value="WD40/YVTN_repeat-like_dom_sf"/>
</dbReference>
<dbReference type="Gene3D" id="2.130.10.10">
    <property type="entry name" value="YVTN repeat-like/Quinoprotein amine dehydrogenase"/>
    <property type="match status" value="1"/>
</dbReference>
<evidence type="ECO:0000256" key="7">
    <source>
        <dbReference type="PIRNR" id="PIRNR036421"/>
    </source>
</evidence>
<dbReference type="EMBL" id="JAUKUC010000001">
    <property type="protein sequence ID" value="MDO1512245.1"/>
    <property type="molecule type" value="Genomic_DNA"/>
</dbReference>
<dbReference type="SUPFAM" id="SSF69304">
    <property type="entry name" value="Tricorn protease N-terminal domain"/>
    <property type="match status" value="2"/>
</dbReference>
<evidence type="ECO:0000313" key="10">
    <source>
        <dbReference type="EMBL" id="MDO1512245.1"/>
    </source>
</evidence>
<dbReference type="Pfam" id="PF03572">
    <property type="entry name" value="Peptidase_S41"/>
    <property type="match status" value="1"/>
</dbReference>
<evidence type="ECO:0000256" key="1">
    <source>
        <dbReference type="ARBA" id="ARBA00004496"/>
    </source>
</evidence>
<dbReference type="InterPro" id="IPR029414">
    <property type="entry name" value="Tricorn_PDZ"/>
</dbReference>
<dbReference type="SUPFAM" id="SSF50156">
    <property type="entry name" value="PDZ domain-like"/>
    <property type="match status" value="1"/>
</dbReference>
<keyword evidence="4 7" id="KW-0645">Protease</keyword>
<feature type="region of interest" description="Disordered" evidence="8">
    <location>
        <begin position="544"/>
        <end position="573"/>
    </location>
</feature>
<dbReference type="InterPro" id="IPR028204">
    <property type="entry name" value="Tricorn_C1"/>
</dbReference>
<accession>A0ABT8RMU3</accession>
<sequence>MGISHYLRTPQTLLLAILTLLSVTNCFAQGFEGYYRNPALHDNTIVFAAEGDLWKVALSGGMAQRLTTHAEDENFPVISPDGKTIAFSASYEGPIEVYTMPMEGGLPVRWTYERDASYTNTWTPNGAVVYHTRAYSKVPDNQLVSIDLKTKEKKRVPLAQASEATYDDTGKTLYFVRPAYHRNVTKRYKGGTARQIYKFTEGTPEAVKLTTDYLGESHHPMWYNGRVYFISDRDGMMNIWSMTENGEDLQQHTNHKDFDVRAASISNGNLVYQKAADLWHYDLNTQSDKKITIKLVSDLDQLRQKWDDNPSQYITSVHPDPAGEHIVITARGRIFVAPVKSGRFVSFTEQKGVRYRDAVFSHDGENIYALSDQTGEFEFVRMPANGQGEEKKLTGDGSLLRFGGTPSTDGKYMAYNDLENNLYVLNLASGTSTKISTNQEGIGTFSWSPDNTWLAFVQGAPNTMAQIKVYNVKTGDLFDLTTDRANSTDPQWSPDGKFIYFLSDRSFTSLVGSPWGPRQPEPYFDASEKIYHVALKKGTRSPFRENDELVADDTKAEPSTKTDKKKKDSDAGDKETITVHIDRVGIQERIMEVPVAAGNYAALQVTDKALYLMASDTGVKAKSHLSFVSIGNEDIALKTMAKDINGFELAGKGAKLLLSKDSKIYMVDAGTSEISDLSKHQVNLSNWKFPIVPKEDWKQIFTDAWRMERDYFYDKNMHGIDWDAMHAKYLPLVDRVTTRNELSDLIGRFVGELSALHTSVRGGDERTDDADIGVATLGALFSRSEPKMGFVIDYIYKADPDYPDEKSPLDDPYLDVRVGDVITHVNGKNTLTALDMGELIRNQADKQVRLTVMRGSTSRDIIVKPISNAYNLRYRDWEYGNRLKVEEKGDQDIGYLHLRAMGSNDISQFYREFYPVFNKSGLIVDVRYNFGGNIDSFVLEKLLRKAWMYWKGRSGEAFWNMPYAFRGHIVVLVNENTYSDGEAFADGFKKLGLGTTIGTRTWGGEIWLDSSNRLSDNGLARAPMLGVYSEDGEWIIEGHGFEPDIVVDNLPHATFNGEDAQLNAAIEFLKKQIKEDPREVPAPPAYPDKSFDNNRN</sequence>
<dbReference type="Pfam" id="PF14684">
    <property type="entry name" value="Tricorn_C1"/>
    <property type="match status" value="1"/>
</dbReference>
<keyword evidence="3 7" id="KW-0963">Cytoplasm</keyword>
<dbReference type="PIRSF" id="PIRSF036421">
    <property type="entry name" value="Tricorn_protease"/>
    <property type="match status" value="1"/>
</dbReference>
<dbReference type="InterPro" id="IPR012393">
    <property type="entry name" value="Tricorn_protease"/>
</dbReference>
<dbReference type="PANTHER" id="PTHR43253">
    <property type="entry name" value="TRICORN PROTEASE HOMOLOG 2-RELATED"/>
    <property type="match status" value="1"/>
</dbReference>
<dbReference type="PANTHER" id="PTHR43253:SF1">
    <property type="entry name" value="TRICORN PROTEASE HOMOLOG 2-RELATED"/>
    <property type="match status" value="1"/>
</dbReference>
<dbReference type="Gene3D" id="2.30.42.10">
    <property type="match status" value="1"/>
</dbReference>
<gene>
    <name evidence="10" type="ORF">Q2T41_06210</name>
</gene>
<reference evidence="10" key="1">
    <citation type="journal article" date="2014" name="Int. J. Syst. Evol. Microbiol.">
        <title>Complete genome of a new Firmicutes species belonging to the dominant human colonic microbiota ('Ruminococcus bicirculans') reveals two chromosomes and a selective capacity to utilize plant glucans.</title>
        <authorList>
            <consortium name="NISC Comparative Sequencing Program"/>
            <person name="Wegmann U."/>
            <person name="Louis P."/>
            <person name="Goesmann A."/>
            <person name="Henrissat B."/>
            <person name="Duncan S.H."/>
            <person name="Flint H.J."/>
        </authorList>
    </citation>
    <scope>NUCLEOTIDE SEQUENCE</scope>
    <source>
        <strain evidence="10">CECT 8869</strain>
    </source>
</reference>
<dbReference type="Gene3D" id="2.120.10.60">
    <property type="entry name" value="Tricorn protease N-terminal domain"/>
    <property type="match status" value="1"/>
</dbReference>
<dbReference type="SUPFAM" id="SSF52096">
    <property type="entry name" value="ClpP/crotonase"/>
    <property type="match status" value="1"/>
</dbReference>